<accession>A0ACC0WBT0</accession>
<organism evidence="1 2">
    <name type="scientific">Peronosclerospora sorghi</name>
    <dbReference type="NCBI Taxonomy" id="230839"/>
    <lineage>
        <taxon>Eukaryota</taxon>
        <taxon>Sar</taxon>
        <taxon>Stramenopiles</taxon>
        <taxon>Oomycota</taxon>
        <taxon>Peronosporomycetes</taxon>
        <taxon>Peronosporales</taxon>
        <taxon>Peronosporaceae</taxon>
        <taxon>Peronosclerospora</taxon>
    </lineage>
</organism>
<keyword evidence="2" id="KW-1185">Reference proteome</keyword>
<gene>
    <name evidence="1" type="ORF">PsorP6_007981</name>
</gene>
<name>A0ACC0WBT0_9STRA</name>
<dbReference type="Proteomes" id="UP001163321">
    <property type="component" value="Chromosome 3"/>
</dbReference>
<dbReference type="EMBL" id="CM047582">
    <property type="protein sequence ID" value="KAI9915156.1"/>
    <property type="molecule type" value="Genomic_DNA"/>
</dbReference>
<reference evidence="1 2" key="1">
    <citation type="journal article" date="2022" name="bioRxiv">
        <title>The genome of the oomycete Peronosclerospora sorghi, a cosmopolitan pathogen of maize and sorghum, is inflated with dispersed pseudogenes.</title>
        <authorList>
            <person name="Fletcher K."/>
            <person name="Martin F."/>
            <person name="Isakeit T."/>
            <person name="Cavanaugh K."/>
            <person name="Magill C."/>
            <person name="Michelmore R."/>
        </authorList>
    </citation>
    <scope>NUCLEOTIDE SEQUENCE [LARGE SCALE GENOMIC DNA]</scope>
    <source>
        <strain evidence="1">P6</strain>
    </source>
</reference>
<comment type="caution">
    <text evidence="1">The sequence shown here is derived from an EMBL/GenBank/DDBJ whole genome shotgun (WGS) entry which is preliminary data.</text>
</comment>
<evidence type="ECO:0000313" key="1">
    <source>
        <dbReference type="EMBL" id="KAI9915156.1"/>
    </source>
</evidence>
<evidence type="ECO:0000313" key="2">
    <source>
        <dbReference type="Proteomes" id="UP001163321"/>
    </source>
</evidence>
<protein>
    <submittedName>
        <fullName evidence="1">Uncharacterized protein</fullName>
    </submittedName>
</protein>
<proteinExistence type="predicted"/>
<sequence length="69" mass="8045">MIRRLHLGYSANDLSGLYAKDIFNIECLYILERVETHLQKCNDMYFTISNTSDDESMTQSTAVFIKNDF</sequence>